<reference evidence="1" key="1">
    <citation type="submission" date="2020-01" db="EMBL/GenBank/DDBJ databases">
        <authorList>
            <consortium name="DOE Joint Genome Institute"/>
            <person name="Haridas S."/>
            <person name="Albert R."/>
            <person name="Binder M."/>
            <person name="Bloem J."/>
            <person name="Labutti K."/>
            <person name="Salamov A."/>
            <person name="Andreopoulos B."/>
            <person name="Baker S.E."/>
            <person name="Barry K."/>
            <person name="Bills G."/>
            <person name="Bluhm B.H."/>
            <person name="Cannon C."/>
            <person name="Castanera R."/>
            <person name="Culley D.E."/>
            <person name="Daum C."/>
            <person name="Ezra D."/>
            <person name="Gonzalez J.B."/>
            <person name="Henrissat B."/>
            <person name="Kuo A."/>
            <person name="Liang C."/>
            <person name="Lipzen A."/>
            <person name="Lutzoni F."/>
            <person name="Magnuson J."/>
            <person name="Mondo S."/>
            <person name="Nolan M."/>
            <person name="Ohm R."/>
            <person name="Pangilinan J."/>
            <person name="Park H.-J."/>
            <person name="Ramirez L."/>
            <person name="Alfaro M."/>
            <person name="Sun H."/>
            <person name="Tritt A."/>
            <person name="Yoshinaga Y."/>
            <person name="Zwiers L.-H."/>
            <person name="Turgeon B.G."/>
            <person name="Goodwin S.B."/>
            <person name="Spatafora J.W."/>
            <person name="Crous P.W."/>
            <person name="Grigoriev I.V."/>
        </authorList>
    </citation>
    <scope>NUCLEOTIDE SEQUENCE</scope>
    <source>
        <strain evidence="1">CBS 394.84</strain>
    </source>
</reference>
<gene>
    <name evidence="1" type="ORF">K460DRAFT_288836</name>
</gene>
<organism evidence="1 2">
    <name type="scientific">Cucurbitaria berberidis CBS 394.84</name>
    <dbReference type="NCBI Taxonomy" id="1168544"/>
    <lineage>
        <taxon>Eukaryota</taxon>
        <taxon>Fungi</taxon>
        <taxon>Dikarya</taxon>
        <taxon>Ascomycota</taxon>
        <taxon>Pezizomycotina</taxon>
        <taxon>Dothideomycetes</taxon>
        <taxon>Pleosporomycetidae</taxon>
        <taxon>Pleosporales</taxon>
        <taxon>Pleosporineae</taxon>
        <taxon>Cucurbitariaceae</taxon>
        <taxon>Cucurbitaria</taxon>
    </lineage>
</organism>
<name>A0A9P4GC87_9PLEO</name>
<evidence type="ECO:0000313" key="2">
    <source>
        <dbReference type="Proteomes" id="UP000800039"/>
    </source>
</evidence>
<dbReference type="OrthoDB" id="3762311at2759"/>
<dbReference type="EMBL" id="ML976617">
    <property type="protein sequence ID" value="KAF1842940.1"/>
    <property type="molecule type" value="Genomic_DNA"/>
</dbReference>
<comment type="caution">
    <text evidence="1">The sequence shown here is derived from an EMBL/GenBank/DDBJ whole genome shotgun (WGS) entry which is preliminary data.</text>
</comment>
<dbReference type="Proteomes" id="UP000800039">
    <property type="component" value="Unassembled WGS sequence"/>
</dbReference>
<sequence length="283" mass="32278">MTVWDTVFGDLKEPKKAGRKILSAIPVKDIDILSWSYGDRQKLVSKGNRIRIFAGDVLITDISRPLFRATSEIAAVILRNGDVKLPDDTDIGGVIQIVNHLEAVIKFKHKPNQLSKNMTMLESLSICAAANLLGMSRYVDHIYKRCEALLRKGLPTYENLDAIIAFSKHHERLFSIVVNDLAVHVRDDTIPDVEEFNAYLMLNPILDATIKEVNEKYATNLLRQAEREERRIPFWDEKKAKAATLEISCQKKALETIPKDRKFTSEERMHWLRTKGKQPPKGC</sequence>
<keyword evidence="2" id="KW-1185">Reference proteome</keyword>
<evidence type="ECO:0000313" key="1">
    <source>
        <dbReference type="EMBL" id="KAF1842940.1"/>
    </source>
</evidence>
<proteinExistence type="predicted"/>
<accession>A0A9P4GC87</accession>
<protein>
    <submittedName>
        <fullName evidence="1">Uncharacterized protein</fullName>
    </submittedName>
</protein>
<dbReference type="RefSeq" id="XP_040785503.1">
    <property type="nucleotide sequence ID" value="XM_040929081.1"/>
</dbReference>
<dbReference type="AlphaFoldDB" id="A0A9P4GC87"/>
<dbReference type="GeneID" id="63846333"/>